<evidence type="ECO:0000313" key="4">
    <source>
        <dbReference type="EMBL" id="KAF2276416.1"/>
    </source>
</evidence>
<dbReference type="AlphaFoldDB" id="A0A6A6JL80"/>
<name>A0A6A6JL80_WESOR</name>
<reference evidence="4" key="1">
    <citation type="journal article" date="2020" name="Stud. Mycol.">
        <title>101 Dothideomycetes genomes: a test case for predicting lifestyles and emergence of pathogens.</title>
        <authorList>
            <person name="Haridas S."/>
            <person name="Albert R."/>
            <person name="Binder M."/>
            <person name="Bloem J."/>
            <person name="Labutti K."/>
            <person name="Salamov A."/>
            <person name="Andreopoulos B."/>
            <person name="Baker S."/>
            <person name="Barry K."/>
            <person name="Bills G."/>
            <person name="Bluhm B."/>
            <person name="Cannon C."/>
            <person name="Castanera R."/>
            <person name="Culley D."/>
            <person name="Daum C."/>
            <person name="Ezra D."/>
            <person name="Gonzalez J."/>
            <person name="Henrissat B."/>
            <person name="Kuo A."/>
            <person name="Liang C."/>
            <person name="Lipzen A."/>
            <person name="Lutzoni F."/>
            <person name="Magnuson J."/>
            <person name="Mondo S."/>
            <person name="Nolan M."/>
            <person name="Ohm R."/>
            <person name="Pangilinan J."/>
            <person name="Park H.-J."/>
            <person name="Ramirez L."/>
            <person name="Alfaro M."/>
            <person name="Sun H."/>
            <person name="Tritt A."/>
            <person name="Yoshinaga Y."/>
            <person name="Zwiers L.-H."/>
            <person name="Turgeon B."/>
            <person name="Goodwin S."/>
            <person name="Spatafora J."/>
            <person name="Crous P."/>
            <person name="Grigoriev I."/>
        </authorList>
    </citation>
    <scope>NUCLEOTIDE SEQUENCE</scope>
    <source>
        <strain evidence="4">CBS 379.55</strain>
    </source>
</reference>
<feature type="region of interest" description="Disordered" evidence="2">
    <location>
        <begin position="48"/>
        <end position="195"/>
    </location>
</feature>
<feature type="domain" description="DCUN1" evidence="3">
    <location>
        <begin position="238"/>
        <end position="441"/>
    </location>
</feature>
<proteinExistence type="predicted"/>
<dbReference type="GeneID" id="54554076"/>
<dbReference type="Pfam" id="PF03556">
    <property type="entry name" value="Cullin_binding"/>
    <property type="match status" value="1"/>
</dbReference>
<dbReference type="GO" id="GO:0045116">
    <property type="term" value="P:protein neddylation"/>
    <property type="evidence" value="ECO:0007669"/>
    <property type="project" value="TreeGrafter"/>
</dbReference>
<protein>
    <recommendedName>
        <fullName evidence="1">Defective in cullin neddylation protein</fullName>
    </recommendedName>
</protein>
<dbReference type="GO" id="GO:0097602">
    <property type="term" value="F:cullin family protein binding"/>
    <property type="evidence" value="ECO:0007669"/>
    <property type="project" value="TreeGrafter"/>
</dbReference>
<gene>
    <name evidence="4" type="ORF">EI97DRAFT_458350</name>
</gene>
<evidence type="ECO:0000256" key="1">
    <source>
        <dbReference type="RuleBase" id="RU410713"/>
    </source>
</evidence>
<accession>A0A6A6JL80</accession>
<feature type="compositionally biased region" description="Polar residues" evidence="2">
    <location>
        <begin position="148"/>
        <end position="179"/>
    </location>
</feature>
<dbReference type="InterPro" id="IPR005176">
    <property type="entry name" value="PONY_dom"/>
</dbReference>
<dbReference type="Proteomes" id="UP000800097">
    <property type="component" value="Unassembled WGS sequence"/>
</dbReference>
<evidence type="ECO:0000259" key="3">
    <source>
        <dbReference type="PROSITE" id="PS51229"/>
    </source>
</evidence>
<dbReference type="Gene3D" id="1.10.238.200">
    <property type="entry name" value="Cullin, PONY binding domain"/>
    <property type="match status" value="1"/>
</dbReference>
<dbReference type="GO" id="GO:0031624">
    <property type="term" value="F:ubiquitin conjugating enzyme binding"/>
    <property type="evidence" value="ECO:0007669"/>
    <property type="project" value="TreeGrafter"/>
</dbReference>
<keyword evidence="5" id="KW-1185">Reference proteome</keyword>
<organism evidence="4 5">
    <name type="scientific">Westerdykella ornata</name>
    <dbReference type="NCBI Taxonomy" id="318751"/>
    <lineage>
        <taxon>Eukaryota</taxon>
        <taxon>Fungi</taxon>
        <taxon>Dikarya</taxon>
        <taxon>Ascomycota</taxon>
        <taxon>Pezizomycotina</taxon>
        <taxon>Dothideomycetes</taxon>
        <taxon>Pleosporomycetidae</taxon>
        <taxon>Pleosporales</taxon>
        <taxon>Sporormiaceae</taxon>
        <taxon>Westerdykella</taxon>
    </lineage>
</organism>
<evidence type="ECO:0000256" key="2">
    <source>
        <dbReference type="SAM" id="MobiDB-lite"/>
    </source>
</evidence>
<dbReference type="PANTHER" id="PTHR12281:SF31">
    <property type="entry name" value="DCN1-LIKE PROTEIN 3"/>
    <property type="match status" value="1"/>
</dbReference>
<evidence type="ECO:0000313" key="5">
    <source>
        <dbReference type="Proteomes" id="UP000800097"/>
    </source>
</evidence>
<dbReference type="EMBL" id="ML986493">
    <property type="protein sequence ID" value="KAF2276416.1"/>
    <property type="molecule type" value="Genomic_DNA"/>
</dbReference>
<feature type="compositionally biased region" description="Polar residues" evidence="2">
    <location>
        <begin position="126"/>
        <end position="139"/>
    </location>
</feature>
<dbReference type="InterPro" id="IPR042460">
    <property type="entry name" value="DCN1-like_PONY"/>
</dbReference>
<dbReference type="Gene3D" id="1.10.238.10">
    <property type="entry name" value="EF-hand"/>
    <property type="match status" value="1"/>
</dbReference>
<dbReference type="RefSeq" id="XP_033653955.1">
    <property type="nucleotide sequence ID" value="XM_033800901.1"/>
</dbReference>
<dbReference type="PROSITE" id="PS51229">
    <property type="entry name" value="DCUN1"/>
    <property type="match status" value="1"/>
</dbReference>
<feature type="compositionally biased region" description="Polar residues" evidence="2">
    <location>
        <begin position="57"/>
        <end position="67"/>
    </location>
</feature>
<dbReference type="PANTHER" id="PTHR12281">
    <property type="entry name" value="RP42 RELATED"/>
    <property type="match status" value="1"/>
</dbReference>
<dbReference type="GO" id="GO:0032182">
    <property type="term" value="F:ubiquitin-like protein binding"/>
    <property type="evidence" value="ECO:0007669"/>
    <property type="project" value="TreeGrafter"/>
</dbReference>
<feature type="compositionally biased region" description="Basic and acidic residues" evidence="2">
    <location>
        <begin position="113"/>
        <end position="122"/>
    </location>
</feature>
<sequence>MTFGASEDRARLLASRHRHKHRTVSYASELINSASCYYIPSQRAVTYGPQDVPDQPAITTESSSFIQQHDRSPTAATTADTASRRLRSSSSHGLGSGIGSSEKGTPKEPGLPEGEHTDEGHRTKPQHITATPTQLQSLDPSLRDNEHSTQIAVATQSHDPPSSEWQTGTSQTSGPSITSTRKDSLCSEPDTPDQRGIRFGISLDKLFAETSLFRRWSPSGSPIDCSDAPWFFTNGPAAGNSAVSKIFDKYRDDAANSPDTIGATGTMKYLEDIGVDVEGLESLAVLELVQAPAMGEMTRQGFVSFWSSTGCDTLEKQKAYVQSLKTRLPSSKEAYTKVYNHTFQLAKSGNQKSIPLEIASAYWELLFTSPLSAVRWTTESSPWIQWWIEFLTSEWKRSVNKDVWTQTLKFAQLTLEDGELTFWTEESSWPSVIDEFVEWVKKEKRGTSQAA</sequence>
<dbReference type="InterPro" id="IPR014764">
    <property type="entry name" value="DCN-prot"/>
</dbReference>
<comment type="function">
    <text evidence="1">Neddylation of cullins play an essential role in the regulation of SCF-type complexes activity.</text>
</comment>
<dbReference type="GO" id="GO:0000151">
    <property type="term" value="C:ubiquitin ligase complex"/>
    <property type="evidence" value="ECO:0007669"/>
    <property type="project" value="TreeGrafter"/>
</dbReference>
<dbReference type="OrthoDB" id="27198at2759"/>